<evidence type="ECO:0000313" key="7">
    <source>
        <dbReference type="Proteomes" id="UP000824202"/>
    </source>
</evidence>
<keyword evidence="4" id="KW-0961">Cell wall biogenesis/degradation</keyword>
<reference evidence="6" key="1">
    <citation type="journal article" date="2021" name="PeerJ">
        <title>Extensive microbial diversity within the chicken gut microbiome revealed by metagenomics and culture.</title>
        <authorList>
            <person name="Gilroy R."/>
            <person name="Ravi A."/>
            <person name="Getino M."/>
            <person name="Pursley I."/>
            <person name="Horton D.L."/>
            <person name="Alikhan N.F."/>
            <person name="Baker D."/>
            <person name="Gharbi K."/>
            <person name="Hall N."/>
            <person name="Watson M."/>
            <person name="Adriaenssens E.M."/>
            <person name="Foster-Nyarko E."/>
            <person name="Jarju S."/>
            <person name="Secka A."/>
            <person name="Antonio M."/>
            <person name="Oren A."/>
            <person name="Chaudhuri R.R."/>
            <person name="La Ragione R."/>
            <person name="Hildebrand F."/>
            <person name="Pallen M.J."/>
        </authorList>
    </citation>
    <scope>NUCLEOTIDE SEQUENCE</scope>
    <source>
        <strain evidence="6">23274</strain>
    </source>
</reference>
<dbReference type="AlphaFoldDB" id="A0A9D1V0F0"/>
<dbReference type="EC" id="3.5.1.28" evidence="2"/>
<evidence type="ECO:0000256" key="4">
    <source>
        <dbReference type="ARBA" id="ARBA00023316"/>
    </source>
</evidence>
<evidence type="ECO:0000256" key="1">
    <source>
        <dbReference type="ARBA" id="ARBA00001561"/>
    </source>
</evidence>
<dbReference type="Gene3D" id="3.40.80.10">
    <property type="entry name" value="Peptidoglycan recognition protein-like"/>
    <property type="match status" value="1"/>
</dbReference>
<dbReference type="SMART" id="SM00644">
    <property type="entry name" value="Ami_2"/>
    <property type="match status" value="1"/>
</dbReference>
<protein>
    <recommendedName>
        <fullName evidence="2">N-acetylmuramoyl-L-alanine amidase</fullName>
        <ecNumber evidence="2">3.5.1.28</ecNumber>
    </recommendedName>
</protein>
<dbReference type="PANTHER" id="PTHR30417:SF1">
    <property type="entry name" value="N-ACETYLMURAMOYL-L-ALANINE AMIDASE AMID"/>
    <property type="match status" value="1"/>
</dbReference>
<dbReference type="InterPro" id="IPR036505">
    <property type="entry name" value="Amidase/PGRP_sf"/>
</dbReference>
<dbReference type="Pfam" id="PF01510">
    <property type="entry name" value="Amidase_2"/>
    <property type="match status" value="1"/>
</dbReference>
<proteinExistence type="predicted"/>
<dbReference type="Proteomes" id="UP000824202">
    <property type="component" value="Unassembled WGS sequence"/>
</dbReference>
<dbReference type="GO" id="GO:0071555">
    <property type="term" value="P:cell wall organization"/>
    <property type="evidence" value="ECO:0007669"/>
    <property type="project" value="UniProtKB-KW"/>
</dbReference>
<dbReference type="GO" id="GO:0009254">
    <property type="term" value="P:peptidoglycan turnover"/>
    <property type="evidence" value="ECO:0007669"/>
    <property type="project" value="TreeGrafter"/>
</dbReference>
<dbReference type="GO" id="GO:0008745">
    <property type="term" value="F:N-acetylmuramoyl-L-alanine amidase activity"/>
    <property type="evidence" value="ECO:0007669"/>
    <property type="project" value="UniProtKB-EC"/>
</dbReference>
<name>A0A9D1V0F0_9BACT</name>
<comment type="caution">
    <text evidence="6">The sequence shown here is derived from an EMBL/GenBank/DDBJ whole genome shotgun (WGS) entry which is preliminary data.</text>
</comment>
<comment type="catalytic activity">
    <reaction evidence="1">
        <text>Hydrolyzes the link between N-acetylmuramoyl residues and L-amino acid residues in certain cell-wall glycopeptides.</text>
        <dbReference type="EC" id="3.5.1.28"/>
    </reaction>
</comment>
<reference evidence="6" key="2">
    <citation type="submission" date="2021-04" db="EMBL/GenBank/DDBJ databases">
        <authorList>
            <person name="Gilroy R."/>
        </authorList>
    </citation>
    <scope>NUCLEOTIDE SEQUENCE</scope>
    <source>
        <strain evidence="6">23274</strain>
    </source>
</reference>
<dbReference type="SUPFAM" id="SSF55846">
    <property type="entry name" value="N-acetylmuramoyl-L-alanine amidase-like"/>
    <property type="match status" value="1"/>
</dbReference>
<dbReference type="CDD" id="cd06583">
    <property type="entry name" value="PGRP"/>
    <property type="match status" value="1"/>
</dbReference>
<dbReference type="InterPro" id="IPR002502">
    <property type="entry name" value="Amidase_domain"/>
</dbReference>
<evidence type="ECO:0000256" key="3">
    <source>
        <dbReference type="ARBA" id="ARBA00022801"/>
    </source>
</evidence>
<dbReference type="PANTHER" id="PTHR30417">
    <property type="entry name" value="N-ACETYLMURAMOYL-L-ALANINE AMIDASE AMID"/>
    <property type="match status" value="1"/>
</dbReference>
<evidence type="ECO:0000256" key="2">
    <source>
        <dbReference type="ARBA" id="ARBA00011901"/>
    </source>
</evidence>
<feature type="domain" description="N-acetylmuramoyl-L-alanine amidase" evidence="5">
    <location>
        <begin position="18"/>
        <end position="179"/>
    </location>
</feature>
<sequence>MDILSHVLVSPNVTRVACGKNRTPLLAPDTIVVHYTGGGDARSSALYLADPATKASAHVVIARDGQVFQLVPFNVRAWHAGVSALEGRTNVNAFSFGIELANAGRLTRRDDRWFTWFGTEIPGEEVCTCRGREGVTYWHAYTPLQLRVAARVCQLLAKYYPVCRLVGHADITSRKQDPGPAFPWEAFRNMVGNLPRRSKSGEAS</sequence>
<dbReference type="GO" id="GO:0009253">
    <property type="term" value="P:peptidoglycan catabolic process"/>
    <property type="evidence" value="ECO:0007669"/>
    <property type="project" value="InterPro"/>
</dbReference>
<evidence type="ECO:0000313" key="6">
    <source>
        <dbReference type="EMBL" id="HIX03781.1"/>
    </source>
</evidence>
<keyword evidence="3 6" id="KW-0378">Hydrolase</keyword>
<dbReference type="InterPro" id="IPR051206">
    <property type="entry name" value="NAMLAA_amidase_2"/>
</dbReference>
<dbReference type="EMBL" id="DXFT01000127">
    <property type="protein sequence ID" value="HIX03781.1"/>
    <property type="molecule type" value="Genomic_DNA"/>
</dbReference>
<evidence type="ECO:0000259" key="5">
    <source>
        <dbReference type="SMART" id="SM00644"/>
    </source>
</evidence>
<organism evidence="6 7">
    <name type="scientific">Candidatus Odoribacter faecigallinarum</name>
    <dbReference type="NCBI Taxonomy" id="2838706"/>
    <lineage>
        <taxon>Bacteria</taxon>
        <taxon>Pseudomonadati</taxon>
        <taxon>Bacteroidota</taxon>
        <taxon>Bacteroidia</taxon>
        <taxon>Bacteroidales</taxon>
        <taxon>Odoribacteraceae</taxon>
        <taxon>Odoribacter</taxon>
    </lineage>
</organism>
<accession>A0A9D1V0F0</accession>
<gene>
    <name evidence="6" type="ORF">H9863_06655</name>
</gene>